<dbReference type="SUPFAM" id="SSF54060">
    <property type="entry name" value="His-Me finger endonucleases"/>
    <property type="match status" value="1"/>
</dbReference>
<feature type="domain" description="NUMOD4" evidence="1">
    <location>
        <begin position="13"/>
        <end position="54"/>
    </location>
</feature>
<dbReference type="InterPro" id="IPR010902">
    <property type="entry name" value="NUMOD4"/>
</dbReference>
<reference evidence="2 3" key="1">
    <citation type="submission" date="2020-05" db="EMBL/GenBank/DDBJ databases">
        <authorList>
            <person name="Bettwy K."/>
            <person name="Griggs A."/>
            <person name="Broussard G.W."/>
        </authorList>
    </citation>
    <scope>NUCLEOTIDE SEQUENCE [LARGE SCALE GENOMIC DNA]</scope>
</reference>
<dbReference type="Proteomes" id="UP000509354">
    <property type="component" value="Segment"/>
</dbReference>
<organism evidence="2 3">
    <name type="scientific">Vibrio phage AG74</name>
    <dbReference type="NCBI Taxonomy" id="2736261"/>
    <lineage>
        <taxon>Viruses</taxon>
        <taxon>Duplodnaviria</taxon>
        <taxon>Heunggongvirae</taxon>
        <taxon>Uroviricota</taxon>
        <taxon>Caudoviricetes</taxon>
        <taxon>Demerecviridae</taxon>
        <taxon>Ermolyevavirinae</taxon>
        <taxon>Thalassavirus</taxon>
        <taxon>Thalassavirus AG74</taxon>
    </lineage>
</organism>
<dbReference type="GO" id="GO:0016788">
    <property type="term" value="F:hydrolase activity, acting on ester bonds"/>
    <property type="evidence" value="ECO:0007669"/>
    <property type="project" value="InterPro"/>
</dbReference>
<accession>A0A6M9Z2I9</accession>
<dbReference type="Pfam" id="PF07463">
    <property type="entry name" value="NUMOD4"/>
    <property type="match status" value="1"/>
</dbReference>
<dbReference type="SUPFAM" id="SSF64496">
    <property type="entry name" value="DNA-binding domain of intron-encoded endonucleases"/>
    <property type="match status" value="1"/>
</dbReference>
<proteinExistence type="predicted"/>
<evidence type="ECO:0000259" key="1">
    <source>
        <dbReference type="Pfam" id="PF07463"/>
    </source>
</evidence>
<evidence type="ECO:0000313" key="3">
    <source>
        <dbReference type="Proteomes" id="UP000509354"/>
    </source>
</evidence>
<dbReference type="Gene3D" id="3.90.75.20">
    <property type="match status" value="1"/>
</dbReference>
<dbReference type="InterPro" id="IPR044925">
    <property type="entry name" value="His-Me_finger_sf"/>
</dbReference>
<sequence length="165" mass="18925">MYDLSTVLEIKWIPSYEGIYAITNTGQVFTFHKGSPNILKATVNKSNGYPYVMLQNNGSKENVTVHSLVAKLFVYNPNPDKYKVINHKDENKENSYYLNLEWCDTLYNNQYSLKDGYIVTSPDGVEHEVTSLRAFALERNLDPSGMTKVAKGKQKTHKGYKVRYK</sequence>
<evidence type="ECO:0000313" key="2">
    <source>
        <dbReference type="EMBL" id="QKN84964.1"/>
    </source>
</evidence>
<dbReference type="EMBL" id="MT460514">
    <property type="protein sequence ID" value="QKN84964.1"/>
    <property type="molecule type" value="Genomic_DNA"/>
</dbReference>
<name>A0A6M9Z2I9_9CAUD</name>
<gene>
    <name evidence="2" type="ORF">AG74_124</name>
</gene>
<protein>
    <recommendedName>
        <fullName evidence="1">NUMOD4 domain-containing protein</fullName>
    </recommendedName>
</protein>
<keyword evidence="3" id="KW-1185">Reference proteome</keyword>